<evidence type="ECO:0000256" key="1">
    <source>
        <dbReference type="SAM" id="MobiDB-lite"/>
    </source>
</evidence>
<proteinExistence type="predicted"/>
<evidence type="ECO:0000313" key="4">
    <source>
        <dbReference type="Proteomes" id="UP000281955"/>
    </source>
</evidence>
<dbReference type="InterPro" id="IPR039448">
    <property type="entry name" value="Beta_helix"/>
</dbReference>
<keyword evidence="4" id="KW-1185">Reference proteome</keyword>
<feature type="domain" description="Right handed beta helix" evidence="2">
    <location>
        <begin position="273"/>
        <end position="446"/>
    </location>
</feature>
<dbReference type="InterPro" id="IPR013783">
    <property type="entry name" value="Ig-like_fold"/>
</dbReference>
<dbReference type="RefSeq" id="WP_121192467.1">
    <property type="nucleotide sequence ID" value="NZ_RBWV01000010.1"/>
</dbReference>
<feature type="region of interest" description="Disordered" evidence="1">
    <location>
        <begin position="160"/>
        <end position="200"/>
    </location>
</feature>
<feature type="compositionally biased region" description="Low complexity" evidence="1">
    <location>
        <begin position="35"/>
        <end position="91"/>
    </location>
</feature>
<protein>
    <submittedName>
        <fullName evidence="3">Parallel beta helix pectate lyase-like protein</fullName>
    </submittedName>
</protein>
<reference evidence="3 4" key="1">
    <citation type="submission" date="2018-10" db="EMBL/GenBank/DDBJ databases">
        <title>Genomic Encyclopedia of Archaeal and Bacterial Type Strains, Phase II (KMG-II): from individual species to whole genera.</title>
        <authorList>
            <person name="Goeker M."/>
        </authorList>
    </citation>
    <scope>NUCLEOTIDE SEQUENCE [LARGE SCALE GENOMIC DNA]</scope>
    <source>
        <strain evidence="3 4">RP-AC37</strain>
    </source>
</reference>
<feature type="region of interest" description="Disordered" evidence="1">
    <location>
        <begin position="34"/>
        <end position="108"/>
    </location>
</feature>
<sequence>MNLDRRTAGLVAAAAVVALLAGLLIGRLLGGGSDDSGASSGPTAAPSSTGAPTAGTGAGNPSLDPSSSEPSASEPGSSEPTGSEPATEPSSGAGGVPAGSRVPLGQLDGATVGSPVTVVAPSGVDEVRWVLDGDFLEKDKKAPFEVPLTTTPGKHQLEARMETSSGRTDVDATFTVSGTSAGSSSPPPAPKGGASVPPQSAALRQVAVSTTEQLRAALAAAKPGDRITMADGTYTGDPGLEAAPDGTREHPIVLAGSRRAVITTGQTDGGAYGLHVTGSYWQLDGFTVRNAKKGIVLDGSVGSLLKDLDVGTIGQEAVHFRSGSAGGAIIDSSVHDTGLKSPQFGEGVYVGSAHSNWSSDAGFTRPYGEDGGAGPDRSDHVLVQGNHIYDTAAEGIDVKEGTTGGKILDNTFDEAGTSGENKGDSWVDVKGNDWLVQGNKGRGTLTDAFQVHNEFSGWGNGNVFRKNVVQGGVPGYVVMVVKGTSGNVVSCDNVASGAAKGRSNVPCSG</sequence>
<dbReference type="OrthoDB" id="264773at2"/>
<dbReference type="EMBL" id="RBWV01000010">
    <property type="protein sequence ID" value="RKS77425.1"/>
    <property type="molecule type" value="Genomic_DNA"/>
</dbReference>
<dbReference type="SUPFAM" id="SSF51126">
    <property type="entry name" value="Pectin lyase-like"/>
    <property type="match status" value="1"/>
</dbReference>
<dbReference type="InterPro" id="IPR006626">
    <property type="entry name" value="PbH1"/>
</dbReference>
<dbReference type="GO" id="GO:0005975">
    <property type="term" value="P:carbohydrate metabolic process"/>
    <property type="evidence" value="ECO:0007669"/>
    <property type="project" value="UniProtKB-ARBA"/>
</dbReference>
<name>A0A420XRC2_9ACTN</name>
<accession>A0A420XRC2</accession>
<dbReference type="InParanoid" id="A0A420XRC2"/>
<dbReference type="GO" id="GO:0016829">
    <property type="term" value="F:lyase activity"/>
    <property type="evidence" value="ECO:0007669"/>
    <property type="project" value="UniProtKB-KW"/>
</dbReference>
<dbReference type="AlphaFoldDB" id="A0A420XRC2"/>
<dbReference type="Proteomes" id="UP000281955">
    <property type="component" value="Unassembled WGS sequence"/>
</dbReference>
<keyword evidence="3" id="KW-0456">Lyase</keyword>
<dbReference type="Gene3D" id="2.60.40.10">
    <property type="entry name" value="Immunoglobulins"/>
    <property type="match status" value="1"/>
</dbReference>
<organism evidence="3 4">
    <name type="scientific">Motilibacter peucedani</name>
    <dbReference type="NCBI Taxonomy" id="598650"/>
    <lineage>
        <taxon>Bacteria</taxon>
        <taxon>Bacillati</taxon>
        <taxon>Actinomycetota</taxon>
        <taxon>Actinomycetes</taxon>
        <taxon>Motilibacterales</taxon>
        <taxon>Motilibacteraceae</taxon>
        <taxon>Motilibacter</taxon>
    </lineage>
</organism>
<dbReference type="Pfam" id="PF13229">
    <property type="entry name" value="Beta_helix"/>
    <property type="match status" value="1"/>
</dbReference>
<comment type="caution">
    <text evidence="3">The sequence shown here is derived from an EMBL/GenBank/DDBJ whole genome shotgun (WGS) entry which is preliminary data.</text>
</comment>
<dbReference type="Gene3D" id="2.160.20.10">
    <property type="entry name" value="Single-stranded right-handed beta-helix, Pectin lyase-like"/>
    <property type="match status" value="1"/>
</dbReference>
<dbReference type="InterPro" id="IPR011050">
    <property type="entry name" value="Pectin_lyase_fold/virulence"/>
</dbReference>
<dbReference type="InterPro" id="IPR012334">
    <property type="entry name" value="Pectin_lyas_fold"/>
</dbReference>
<dbReference type="SMART" id="SM00710">
    <property type="entry name" value="PbH1"/>
    <property type="match status" value="5"/>
</dbReference>
<evidence type="ECO:0000313" key="3">
    <source>
        <dbReference type="EMBL" id="RKS77425.1"/>
    </source>
</evidence>
<evidence type="ECO:0000259" key="2">
    <source>
        <dbReference type="Pfam" id="PF13229"/>
    </source>
</evidence>
<gene>
    <name evidence="3" type="ORF">CLV35_1111</name>
</gene>